<name>F3QZ33_9BACT</name>
<feature type="compositionally biased region" description="Basic and acidic residues" evidence="1">
    <location>
        <begin position="8"/>
        <end position="27"/>
    </location>
</feature>
<feature type="compositionally biased region" description="Polar residues" evidence="1">
    <location>
        <begin position="28"/>
        <end position="39"/>
    </location>
</feature>
<protein>
    <submittedName>
        <fullName evidence="2">Uncharacterized protein</fullName>
    </submittedName>
</protein>
<evidence type="ECO:0000313" key="3">
    <source>
        <dbReference type="Proteomes" id="UP000005546"/>
    </source>
</evidence>
<feature type="region of interest" description="Disordered" evidence="1">
    <location>
        <begin position="1"/>
        <end position="39"/>
    </location>
</feature>
<accession>F3QZ33</accession>
<dbReference type="Proteomes" id="UP000005546">
    <property type="component" value="Unassembled WGS sequence"/>
</dbReference>
<keyword evidence="3" id="KW-1185">Reference proteome</keyword>
<dbReference type="HOGENOM" id="CLU_3314157_0_0_10"/>
<reference evidence="2 3" key="1">
    <citation type="submission" date="2011-02" db="EMBL/GenBank/DDBJ databases">
        <authorList>
            <person name="Weinstock G."/>
            <person name="Sodergren E."/>
            <person name="Clifton S."/>
            <person name="Fulton L."/>
            <person name="Fulton B."/>
            <person name="Courtney L."/>
            <person name="Fronick C."/>
            <person name="Harrison M."/>
            <person name="Strong C."/>
            <person name="Farmer C."/>
            <person name="Delahaunty K."/>
            <person name="Markovic C."/>
            <person name="Hall O."/>
            <person name="Minx P."/>
            <person name="Tomlinson C."/>
            <person name="Mitreva M."/>
            <person name="Hou S."/>
            <person name="Chen J."/>
            <person name="Wollam A."/>
            <person name="Pepin K.H."/>
            <person name="Johnson M."/>
            <person name="Bhonagiri V."/>
            <person name="Zhang X."/>
            <person name="Suruliraj S."/>
            <person name="Warren W."/>
            <person name="Chinwalla A."/>
            <person name="Mardis E.R."/>
            <person name="Wilson R.K."/>
        </authorList>
    </citation>
    <scope>NUCLEOTIDE SEQUENCE [LARGE SCALE GENOMIC DNA]</scope>
    <source>
        <strain evidence="2 3">YIT 11841</strain>
    </source>
</reference>
<evidence type="ECO:0000313" key="2">
    <source>
        <dbReference type="EMBL" id="EGG49962.1"/>
    </source>
</evidence>
<organism evidence="2 3">
    <name type="scientific">Paraprevotella xylaniphila YIT 11841</name>
    <dbReference type="NCBI Taxonomy" id="762982"/>
    <lineage>
        <taxon>Bacteria</taxon>
        <taxon>Pseudomonadati</taxon>
        <taxon>Bacteroidota</taxon>
        <taxon>Bacteroidia</taxon>
        <taxon>Bacteroidales</taxon>
        <taxon>Prevotellaceae</taxon>
        <taxon>Paraprevotella</taxon>
    </lineage>
</organism>
<dbReference type="AlphaFoldDB" id="F3QZ33"/>
<sequence length="39" mass="4468">MNELPESTFRKEKSKQNRIKGKNEAEKATQSFSALQVTL</sequence>
<proteinExistence type="predicted"/>
<dbReference type="EMBL" id="AFBR01000098">
    <property type="protein sequence ID" value="EGG49962.1"/>
    <property type="molecule type" value="Genomic_DNA"/>
</dbReference>
<evidence type="ECO:0000256" key="1">
    <source>
        <dbReference type="SAM" id="MobiDB-lite"/>
    </source>
</evidence>
<gene>
    <name evidence="2" type="ORF">HMPREF9442_03479</name>
</gene>
<comment type="caution">
    <text evidence="2">The sequence shown here is derived from an EMBL/GenBank/DDBJ whole genome shotgun (WGS) entry which is preliminary data.</text>
</comment>